<name>A0AAD4XZP7_9MAGN</name>
<accession>A0AAD4XZP7</accession>
<evidence type="ECO:0000313" key="2">
    <source>
        <dbReference type="Proteomes" id="UP001202328"/>
    </source>
</evidence>
<comment type="caution">
    <text evidence="1">The sequence shown here is derived from an EMBL/GenBank/DDBJ whole genome shotgun (WGS) entry which is preliminary data.</text>
</comment>
<reference evidence="1" key="1">
    <citation type="submission" date="2022-04" db="EMBL/GenBank/DDBJ databases">
        <title>A functionally conserved STORR gene fusion in Papaver species that diverged 16.8 million years ago.</title>
        <authorList>
            <person name="Catania T."/>
        </authorList>
    </citation>
    <scope>NUCLEOTIDE SEQUENCE</scope>
    <source>
        <strain evidence="1">S-188037</strain>
    </source>
</reference>
<dbReference type="AlphaFoldDB" id="A0AAD4XZP7"/>
<protein>
    <submittedName>
        <fullName evidence="1">Uncharacterized protein</fullName>
    </submittedName>
</protein>
<gene>
    <name evidence="1" type="ORF">MKW98_022749</name>
</gene>
<proteinExistence type="predicted"/>
<evidence type="ECO:0000313" key="1">
    <source>
        <dbReference type="EMBL" id="KAI3963327.1"/>
    </source>
</evidence>
<dbReference type="EMBL" id="JAJJMB010000061">
    <property type="protein sequence ID" value="KAI3963327.1"/>
    <property type="molecule type" value="Genomic_DNA"/>
</dbReference>
<sequence length="71" mass="8242">MRWLYGFLNGESEDPTIQLCPRIVDRFLVTSEQTRRISEAGGQVSNPFAHGWDPISIDGYWLVLGECWRRD</sequence>
<keyword evidence="2" id="KW-1185">Reference proteome</keyword>
<organism evidence="1 2">
    <name type="scientific">Papaver atlanticum</name>
    <dbReference type="NCBI Taxonomy" id="357466"/>
    <lineage>
        <taxon>Eukaryota</taxon>
        <taxon>Viridiplantae</taxon>
        <taxon>Streptophyta</taxon>
        <taxon>Embryophyta</taxon>
        <taxon>Tracheophyta</taxon>
        <taxon>Spermatophyta</taxon>
        <taxon>Magnoliopsida</taxon>
        <taxon>Ranunculales</taxon>
        <taxon>Papaveraceae</taxon>
        <taxon>Papaveroideae</taxon>
        <taxon>Papaver</taxon>
    </lineage>
</organism>
<dbReference type="Proteomes" id="UP001202328">
    <property type="component" value="Unassembled WGS sequence"/>
</dbReference>